<evidence type="ECO:0000313" key="2">
    <source>
        <dbReference type="Proteomes" id="UP000682782"/>
    </source>
</evidence>
<protein>
    <submittedName>
        <fullName evidence="1">Methyltransferase domain-containing protein</fullName>
    </submittedName>
</protein>
<dbReference type="EMBL" id="CP068393">
    <property type="protein sequence ID" value="QUC66670.1"/>
    <property type="molecule type" value="Genomic_DNA"/>
</dbReference>
<gene>
    <name evidence="1" type="ORF">JYE49_12560</name>
</gene>
<evidence type="ECO:0000313" key="1">
    <source>
        <dbReference type="EMBL" id="QUC66670.1"/>
    </source>
</evidence>
<keyword evidence="2" id="KW-1185">Reference proteome</keyword>
<reference evidence="1" key="1">
    <citation type="submission" date="2021-01" db="EMBL/GenBank/DDBJ databases">
        <title>Complete genome sequence of Clostridiales bacterium R-7.</title>
        <authorList>
            <person name="Mahoney-Kurpe S.C."/>
            <person name="Palevich N."/>
            <person name="Koike S."/>
            <person name="Moon C.D."/>
            <person name="Attwood G.T."/>
        </authorList>
    </citation>
    <scope>NUCLEOTIDE SEQUENCE</scope>
    <source>
        <strain evidence="1">R-7</strain>
    </source>
</reference>
<organism evidence="1 2">
    <name type="scientific">Aristaeella hokkaidonensis</name>
    <dbReference type="NCBI Taxonomy" id="3046382"/>
    <lineage>
        <taxon>Bacteria</taxon>
        <taxon>Bacillati</taxon>
        <taxon>Bacillota</taxon>
        <taxon>Clostridia</taxon>
        <taxon>Eubacteriales</taxon>
        <taxon>Aristaeellaceae</taxon>
        <taxon>Aristaeella</taxon>
    </lineage>
</organism>
<dbReference type="Proteomes" id="UP000682782">
    <property type="component" value="Chromosome"/>
</dbReference>
<accession>A0AC61MVP8</accession>
<name>A0AC61MVP8_9FIRM</name>
<keyword evidence="1" id="KW-0808">Transferase</keyword>
<proteinExistence type="predicted"/>
<keyword evidence="1" id="KW-0489">Methyltransferase</keyword>
<sequence length="1322" mass="152122">MRTEKTGKKCFVCGKENGFAKGNNCAHCGAGDNESAIAHLLVKYSGGEQAGISESTDQLKYRRILAIDASKALQDALVNCELFTSVSREDVKSVTGARDGLGFERILAFSDIDDNTAVLLNKLLTPDGIVIVSQAAASGEGFGNANGWQVNDQAYTVYHKKVDTKVDFSGERFIPGIEDQKLESEHLQRYLSTRNLVKGLDVLDIACGEGYGSALLAETAKSVIGMDIDQETVDRANEKYSKTNLVFQQGDAANIPLKDHSVDAIVSFETIEHIDETLQNQFLQEIDRVLKQDGLLIMSTPNKAVYSDRYHYFNEYHIHEFYHDEFQEFLKRYFSYVHIYQQSFQVVSLLSSCNSQTKEADWYGGAVDETEAKYYIAVASKKEIKLPGMASLFVQQSGENEANIQRIITLQNEETLRNIHIQELDSELEQRGKRIQTLQEEHAERDAHIKELDSELELRGERIRVLQEEHEERGAHIQRLDEELTEKGKLIRELQMEEEKRNEHIQKQDKEIEALTESYNTVSAERDYMEEQRNTLAKERDELKEYYQQLTKECEEQKQTIVNKEAHIQLLLESDRELQRIHHSRSWKLLTKWWKFRDFVVPPNSKRRLLLKLVKKFICHPIWCLKRVDIDHIKKFSAGIKSGSIASTSARLDNYLGGGTTTAERPDQFPLIEYERIEDVPHLHVPTSSHPTVSIVIPVYNQFAYTYTCLKSIAKNSGNVAYEVIIADDCSTDLTVHLKKAVTGVKIVRNKKNLRFLLNCNNAAKEAKGKYILFLNNDTQVMENWLQPLITLIESKDDIGMVGSKLIYPDGRLQEAGGIVWKDASAWNYGHLDDPTKPEYNYVKEADYISGAAIMIRADLWKQLGGFDERFAPAYFEDTDLAFMTRKAGFRVMFQPLSVVVHFEGISNGTDTNSGQKAYQIENQKKFYEKWKDVLEQEQDPNGQNVFKAKDRSQRKKHILVVDHYVPHYDKDAGGRCTYMYLQLFVKMGFKVTFIGDNFFRHEPYTTELNQMGIEVLYGNYYYANWQNWLKENGKAFDYIYLQRPHISIKYIDLVKQYSDAKVIYFAHDLHHIREKREYEITGDPKLLQSAEEWKKTEYKLFGDADVGHVVGSYEQGIMQEAFPDKPIRNIPLYLYEKLPENIGKDFSKRKDLLYVGGFNHHPNVDAVVWFAHEVFPKVLEKYPDMIWHLVGGHLTKEVEELASDHIIIHGFISDEELENMYRTCRMAVVPLRYGAGVKGKVIEANYYQIPLVTTPIGAEGISLEENSMVIEEDADRMAEMICSLYDNQAKLKELSDNCEKLIRNHYMLDEAERIIRMDFQP</sequence>